<dbReference type="Proteomes" id="UP000078237">
    <property type="component" value="Unassembled WGS sequence"/>
</dbReference>
<evidence type="ECO:0000259" key="4">
    <source>
        <dbReference type="PROSITE" id="PS50961"/>
    </source>
</evidence>
<dbReference type="GO" id="GO:0000339">
    <property type="term" value="F:RNA cap binding"/>
    <property type="evidence" value="ECO:0007669"/>
    <property type="project" value="InterPro"/>
</dbReference>
<feature type="compositionally biased region" description="Polar residues" evidence="3">
    <location>
        <begin position="848"/>
        <end position="870"/>
    </location>
</feature>
<evidence type="ECO:0000256" key="3">
    <source>
        <dbReference type="SAM" id="MobiDB-lite"/>
    </source>
</evidence>
<dbReference type="SMART" id="SM00715">
    <property type="entry name" value="LA"/>
    <property type="match status" value="1"/>
</dbReference>
<feature type="compositionally biased region" description="Polar residues" evidence="3">
    <location>
        <begin position="582"/>
        <end position="591"/>
    </location>
</feature>
<evidence type="ECO:0000313" key="6">
    <source>
        <dbReference type="Proteomes" id="UP000078237"/>
    </source>
</evidence>
<dbReference type="Gene3D" id="1.10.10.10">
    <property type="entry name" value="Winged helix-like DNA-binding domain superfamily/Winged helix DNA-binding domain"/>
    <property type="match status" value="1"/>
</dbReference>
<keyword evidence="6" id="KW-1185">Reference proteome</keyword>
<feature type="compositionally biased region" description="Low complexity" evidence="3">
    <location>
        <begin position="81"/>
        <end position="100"/>
    </location>
</feature>
<gene>
    <name evidence="5" type="ORF">MMYC01_204359</name>
</gene>
<name>A0A175W735_9PEZI</name>
<feature type="region of interest" description="Disordered" evidence="3">
    <location>
        <begin position="841"/>
        <end position="874"/>
    </location>
</feature>
<feature type="compositionally biased region" description="Polar residues" evidence="3">
    <location>
        <begin position="445"/>
        <end position="454"/>
    </location>
</feature>
<dbReference type="CDD" id="cd07323">
    <property type="entry name" value="LAM"/>
    <property type="match status" value="1"/>
</dbReference>
<dbReference type="SUPFAM" id="SSF46785">
    <property type="entry name" value="Winged helix' DNA-binding domain"/>
    <property type="match status" value="1"/>
</dbReference>
<dbReference type="GO" id="GO:0005829">
    <property type="term" value="C:cytosol"/>
    <property type="evidence" value="ECO:0007669"/>
    <property type="project" value="TreeGrafter"/>
</dbReference>
<feature type="compositionally biased region" description="Basic and acidic residues" evidence="3">
    <location>
        <begin position="234"/>
        <end position="245"/>
    </location>
</feature>
<dbReference type="AlphaFoldDB" id="A0A175W735"/>
<protein>
    <submittedName>
        <fullName evidence="5">La-related protein 1A</fullName>
    </submittedName>
</protein>
<dbReference type="GO" id="GO:0045727">
    <property type="term" value="P:positive regulation of translation"/>
    <property type="evidence" value="ECO:0007669"/>
    <property type="project" value="TreeGrafter"/>
</dbReference>
<sequence>MSTTTFSYAQAARGRAVSQPSLQQESSPAPSTTGSQTKDEASTGNTSVTAPSVASNGAELRDKDHSIEVDAEDRLPKQDSEVASVSGSASSTASAAEQSGKSTPEGSATPGDAQSHAEEKGSRSTSRTSRFNDSIDGRKGRKGKKGRSSDKDAQSEQNQEEDVEKTKEVMKPVILTEAAPPAVNPWAKRIEAQKAAAKAKVAPASDSSAAGNVPKQSTSQEEAGAHSATTNGVHGDKWSQKKPAEVSRSADQAPRRNAPRGSRANDKDDRSPVSLPPATDPSSWPDPKSAAALEQPTRKTQEKTDVAEKDNQEDAGTTRKKIWEKLEISHSVVFETPLPVRGSKPRGGARGGREAGSVRGSHPNAANATTAPAASTVNDKAAATGGSMGPKAATNRPREGSIPARTASQTQAPHPSKRASIDGASRDQRKPSVTGHTDQARDTSLDATSLSKRASTTRDIRTENGPLNSESGQPSARTFNQERTNSFQAKDGGQSGINGQQYPTRDGRPERGRGSGYRARGGHNGSHSTSASYGPNGHYSAPGGFSSRSNPNAHSPPPFPGQFPTSFGHTSRGRGNKWAGAGQSTGRSNPGATGFPPKVTPVNDFGVAQYPPYMYSPVFDPSVPILRAQVEYYFSVENLCKDYYLRQHMDGQGFAHLSTITGFKRIKAITEDLELIRLACSLSDQIEFGVGDDGIERLRIREKWNHFVLPVEDRLEAYRNDGPASWTPYTRADAQFAAYPGPLVPQPYPASAGAFPGFPEEQMFQPPFANGAHYDPTVNGGAVNGHRFGQETRLSAGVPEYAPPDSPVTLESMTNFSDSQVENLMMILSYGERDSTGLPGAAGVTGYVSESPNRGQNGGSHSSTEAQSTDGEAANASIDAQPLSQTGQSGRSVVWVDEEASSGSTKAQTDRRAYTEIRKIALEQRQSAEPGETPKEMQKLYEFWSRMLLKDFNAKVYQEFRALALEDASREVPLRSGLKYLLEFYDGLLLKTDTRKPWPSDRAVPEIFTAHFNEAAELDRKYGAKDTPTN</sequence>
<feature type="domain" description="HTH La-type RNA-binding" evidence="4">
    <location>
        <begin position="616"/>
        <end position="707"/>
    </location>
</feature>
<dbReference type="InterPro" id="IPR006630">
    <property type="entry name" value="La_HTH"/>
</dbReference>
<dbReference type="InterPro" id="IPR036388">
    <property type="entry name" value="WH-like_DNA-bd_sf"/>
</dbReference>
<dbReference type="PROSITE" id="PS50961">
    <property type="entry name" value="HTH_LA"/>
    <property type="match status" value="1"/>
</dbReference>
<feature type="region of interest" description="Disordered" evidence="3">
    <location>
        <begin position="192"/>
        <end position="597"/>
    </location>
</feature>
<comment type="caution">
    <text evidence="5">The sequence shown here is derived from an EMBL/GenBank/DDBJ whole genome shotgun (WGS) entry which is preliminary data.</text>
</comment>
<proteinExistence type="predicted"/>
<keyword evidence="1 2" id="KW-0694">RNA-binding</keyword>
<dbReference type="Pfam" id="PF05383">
    <property type="entry name" value="La"/>
    <property type="match status" value="1"/>
</dbReference>
<dbReference type="EMBL" id="LCTW02000097">
    <property type="protein sequence ID" value="KXX79110.1"/>
    <property type="molecule type" value="Genomic_DNA"/>
</dbReference>
<dbReference type="InterPro" id="IPR036390">
    <property type="entry name" value="WH_DNA-bd_sf"/>
</dbReference>
<dbReference type="GO" id="GO:0010494">
    <property type="term" value="C:cytoplasmic stress granule"/>
    <property type="evidence" value="ECO:0007669"/>
    <property type="project" value="TreeGrafter"/>
</dbReference>
<feature type="compositionally biased region" description="Polar residues" evidence="3">
    <location>
        <begin position="465"/>
        <end position="488"/>
    </location>
</feature>
<dbReference type="PANTHER" id="PTHR22792">
    <property type="entry name" value="LUPUS LA PROTEIN-RELATED"/>
    <property type="match status" value="1"/>
</dbReference>
<dbReference type="Pfam" id="PF21071">
    <property type="entry name" value="LARP1_HEAT"/>
    <property type="match status" value="1"/>
</dbReference>
<evidence type="ECO:0000256" key="2">
    <source>
        <dbReference type="PROSITE-ProRule" id="PRU00332"/>
    </source>
</evidence>
<feature type="compositionally biased region" description="Polar residues" evidence="3">
    <location>
        <begin position="123"/>
        <end position="132"/>
    </location>
</feature>
<feature type="compositionally biased region" description="Polar residues" evidence="3">
    <location>
        <begin position="18"/>
        <end position="55"/>
    </location>
</feature>
<accession>A0A175W735</accession>
<feature type="region of interest" description="Disordered" evidence="3">
    <location>
        <begin position="1"/>
        <end position="169"/>
    </location>
</feature>
<feature type="compositionally biased region" description="Basic and acidic residues" evidence="3">
    <location>
        <begin position="296"/>
        <end position="312"/>
    </location>
</feature>
<evidence type="ECO:0000313" key="5">
    <source>
        <dbReference type="EMBL" id="KXX79110.1"/>
    </source>
</evidence>
<dbReference type="InterPro" id="IPR045180">
    <property type="entry name" value="La_dom_prot"/>
</dbReference>
<dbReference type="GO" id="GO:0048255">
    <property type="term" value="P:mRNA stabilization"/>
    <property type="evidence" value="ECO:0007669"/>
    <property type="project" value="InterPro"/>
</dbReference>
<feature type="compositionally biased region" description="Low complexity" evidence="3">
    <location>
        <begin position="193"/>
        <end position="210"/>
    </location>
</feature>
<reference evidence="5 6" key="1">
    <citation type="journal article" date="2016" name="Genome Announc.">
        <title>Genome Sequence of Madurella mycetomatis mm55, Isolated from a Human Mycetoma Case in Sudan.</title>
        <authorList>
            <person name="Smit S."/>
            <person name="Derks M.F."/>
            <person name="Bervoets S."/>
            <person name="Fahal A."/>
            <person name="van Leeuwen W."/>
            <person name="van Belkum A."/>
            <person name="van de Sande W.W."/>
        </authorList>
    </citation>
    <scope>NUCLEOTIDE SEQUENCE [LARGE SCALE GENOMIC DNA]</scope>
    <source>
        <strain evidence="6">mm55</strain>
    </source>
</reference>
<organism evidence="5 6">
    <name type="scientific">Madurella mycetomatis</name>
    <dbReference type="NCBI Taxonomy" id="100816"/>
    <lineage>
        <taxon>Eukaryota</taxon>
        <taxon>Fungi</taxon>
        <taxon>Dikarya</taxon>
        <taxon>Ascomycota</taxon>
        <taxon>Pezizomycotina</taxon>
        <taxon>Sordariomycetes</taxon>
        <taxon>Sordariomycetidae</taxon>
        <taxon>Sordariales</taxon>
        <taxon>Sordariales incertae sedis</taxon>
        <taxon>Madurella</taxon>
    </lineage>
</organism>
<feature type="compositionally biased region" description="Low complexity" evidence="3">
    <location>
        <begin position="355"/>
        <end position="374"/>
    </location>
</feature>
<dbReference type="PANTHER" id="PTHR22792:SF132">
    <property type="entry name" value="LA-RELATED PROTEIN 1"/>
    <property type="match status" value="1"/>
</dbReference>
<feature type="compositionally biased region" description="Basic and acidic residues" evidence="3">
    <location>
        <begin position="59"/>
        <end position="80"/>
    </location>
</feature>
<evidence type="ECO:0000256" key="1">
    <source>
        <dbReference type="ARBA" id="ARBA00022884"/>
    </source>
</evidence>
<dbReference type="InterPro" id="IPR006607">
    <property type="entry name" value="DM15"/>
</dbReference>
<feature type="compositionally biased region" description="Polar residues" evidence="3">
    <location>
        <begin position="214"/>
        <end position="232"/>
    </location>
</feature>
<dbReference type="STRING" id="100816.A0A175W735"/>
<dbReference type="OrthoDB" id="340227at2759"/>
<dbReference type="VEuPathDB" id="FungiDB:MMYC01_204359"/>